<organism evidence="4 5">
    <name type="scientific">Peltaster fructicola</name>
    <dbReference type="NCBI Taxonomy" id="286661"/>
    <lineage>
        <taxon>Eukaryota</taxon>
        <taxon>Fungi</taxon>
        <taxon>Dikarya</taxon>
        <taxon>Ascomycota</taxon>
        <taxon>Pezizomycotina</taxon>
        <taxon>Dothideomycetes</taxon>
        <taxon>Dothideomycetes incertae sedis</taxon>
        <taxon>Peltaster</taxon>
    </lineage>
</organism>
<accession>A0A6H0XKH5</accession>
<dbReference type="EMBL" id="CP051139">
    <property type="protein sequence ID" value="QIW95205.1"/>
    <property type="molecule type" value="Genomic_DNA"/>
</dbReference>
<comment type="pathway">
    <text evidence="1">Mycotoxin biosynthesis.</text>
</comment>
<comment type="similarity">
    <text evidence="3">Belongs to the ustYa family.</text>
</comment>
<dbReference type="AlphaFoldDB" id="A0A6H0XKH5"/>
<dbReference type="PANTHER" id="PTHR33365:SF11">
    <property type="entry name" value="TAT PATHWAY SIGNAL SEQUENCE"/>
    <property type="match status" value="1"/>
</dbReference>
<evidence type="ECO:0000256" key="2">
    <source>
        <dbReference type="ARBA" id="ARBA00023002"/>
    </source>
</evidence>
<dbReference type="OrthoDB" id="3687641at2759"/>
<gene>
    <name evidence="4" type="ORF">AMS68_000723</name>
</gene>
<dbReference type="GO" id="GO:0043386">
    <property type="term" value="P:mycotoxin biosynthetic process"/>
    <property type="evidence" value="ECO:0007669"/>
    <property type="project" value="InterPro"/>
</dbReference>
<dbReference type="InterPro" id="IPR021765">
    <property type="entry name" value="UstYa-like"/>
</dbReference>
<dbReference type="PANTHER" id="PTHR33365">
    <property type="entry name" value="YALI0B05434P"/>
    <property type="match status" value="1"/>
</dbReference>
<name>A0A6H0XKH5_9PEZI</name>
<evidence type="ECO:0000313" key="5">
    <source>
        <dbReference type="Proteomes" id="UP000503462"/>
    </source>
</evidence>
<reference evidence="4 5" key="1">
    <citation type="journal article" date="2016" name="Sci. Rep.">
        <title>Peltaster fructicola genome reveals evolution from an invasive phytopathogen to an ectophytic parasite.</title>
        <authorList>
            <person name="Xu C."/>
            <person name="Chen H."/>
            <person name="Gleason M.L."/>
            <person name="Xu J.R."/>
            <person name="Liu H."/>
            <person name="Zhang R."/>
            <person name="Sun G."/>
        </authorList>
    </citation>
    <scope>NUCLEOTIDE SEQUENCE [LARGE SCALE GENOMIC DNA]</scope>
    <source>
        <strain evidence="4 5">LNHT1506</strain>
    </source>
</reference>
<keyword evidence="5" id="KW-1185">Reference proteome</keyword>
<evidence type="ECO:0000256" key="1">
    <source>
        <dbReference type="ARBA" id="ARBA00004685"/>
    </source>
</evidence>
<proteinExistence type="inferred from homology"/>
<dbReference type="Proteomes" id="UP000503462">
    <property type="component" value="Chromosome 1"/>
</dbReference>
<evidence type="ECO:0000313" key="4">
    <source>
        <dbReference type="EMBL" id="QIW95205.1"/>
    </source>
</evidence>
<protein>
    <submittedName>
        <fullName evidence="4">Uncharacterized protein</fullName>
    </submittedName>
</protein>
<dbReference type="GO" id="GO:0016491">
    <property type="term" value="F:oxidoreductase activity"/>
    <property type="evidence" value="ECO:0007669"/>
    <property type="project" value="UniProtKB-KW"/>
</dbReference>
<sequence length="155" mass="17483">MLFQSPANPESDQAWFSLMPPGKGFVQVEDAGRFNLKPGLSISAHSSGDMYNIAAFHQLDCLSSIREYLWHLKFAVDTNKTEQLRPILLDPQEDHILSCFDYLRQSIMCAGDTTLEWPAEDSHGRQATVDGWGVPHHCVDWNALLEQTQQDVLPV</sequence>
<keyword evidence="2" id="KW-0560">Oxidoreductase</keyword>
<dbReference type="Pfam" id="PF11807">
    <property type="entry name" value="UstYa"/>
    <property type="match status" value="1"/>
</dbReference>
<evidence type="ECO:0000256" key="3">
    <source>
        <dbReference type="ARBA" id="ARBA00035112"/>
    </source>
</evidence>